<feature type="transmembrane region" description="Helical" evidence="2">
    <location>
        <begin position="38"/>
        <end position="66"/>
    </location>
</feature>
<dbReference type="RefSeq" id="WP_169483859.1">
    <property type="nucleotide sequence ID" value="NZ_JABBGJ010000003.1"/>
</dbReference>
<keyword evidence="2" id="KW-0472">Membrane</keyword>
<protein>
    <submittedName>
        <fullName evidence="3">Uncharacterized protein</fullName>
    </submittedName>
</protein>
<feature type="region of interest" description="Disordered" evidence="1">
    <location>
        <begin position="1"/>
        <end position="28"/>
    </location>
</feature>
<accession>A0A848I5X1</accession>
<sequence length="68" mass="6537">MSGSGASGSRAGETGLTAASAIPSQPARPAPLDARVALAAHLAGLALTAGAIVGFAVLMVLSLHWLTG</sequence>
<keyword evidence="2" id="KW-1133">Transmembrane helix</keyword>
<proteinExistence type="predicted"/>
<dbReference type="Proteomes" id="UP000544134">
    <property type="component" value="Unassembled WGS sequence"/>
</dbReference>
<keyword evidence="4" id="KW-1185">Reference proteome</keyword>
<dbReference type="AlphaFoldDB" id="A0A848I5X1"/>
<feature type="compositionally biased region" description="Low complexity" evidence="1">
    <location>
        <begin position="1"/>
        <end position="12"/>
    </location>
</feature>
<organism evidence="3 4">
    <name type="scientific">Paraburkholderia polaris</name>
    <dbReference type="NCBI Taxonomy" id="2728848"/>
    <lineage>
        <taxon>Bacteria</taxon>
        <taxon>Pseudomonadati</taxon>
        <taxon>Pseudomonadota</taxon>
        <taxon>Betaproteobacteria</taxon>
        <taxon>Burkholderiales</taxon>
        <taxon>Burkholderiaceae</taxon>
        <taxon>Paraburkholderia</taxon>
    </lineage>
</organism>
<name>A0A848I5X1_9BURK</name>
<keyword evidence="2" id="KW-0812">Transmembrane</keyword>
<evidence type="ECO:0000256" key="1">
    <source>
        <dbReference type="SAM" id="MobiDB-lite"/>
    </source>
</evidence>
<evidence type="ECO:0000313" key="4">
    <source>
        <dbReference type="Proteomes" id="UP000544134"/>
    </source>
</evidence>
<evidence type="ECO:0000313" key="3">
    <source>
        <dbReference type="EMBL" id="NML96879.1"/>
    </source>
</evidence>
<comment type="caution">
    <text evidence="3">The sequence shown here is derived from an EMBL/GenBank/DDBJ whole genome shotgun (WGS) entry which is preliminary data.</text>
</comment>
<reference evidence="3 4" key="1">
    <citation type="submission" date="2020-04" db="EMBL/GenBank/DDBJ databases">
        <title>Paraburkholderia sp. RP-4-7 isolated from soil.</title>
        <authorList>
            <person name="Dahal R.H."/>
        </authorList>
    </citation>
    <scope>NUCLEOTIDE SEQUENCE [LARGE SCALE GENOMIC DNA]</scope>
    <source>
        <strain evidence="3 4">RP-4-7</strain>
    </source>
</reference>
<dbReference type="EMBL" id="JABBGJ010000003">
    <property type="protein sequence ID" value="NML96879.1"/>
    <property type="molecule type" value="Genomic_DNA"/>
</dbReference>
<evidence type="ECO:0000256" key="2">
    <source>
        <dbReference type="SAM" id="Phobius"/>
    </source>
</evidence>
<gene>
    <name evidence="3" type="ORF">HHL24_02730</name>
</gene>